<proteinExistence type="predicted"/>
<sequence length="157" mass="18535">MARAKLFSAQLRLVNNIVNFFENSTTKVNKESQTLEHFKCRLELLEKYWDKFMDHDDELILFEQELKAEKYFAEDYYTLIELEYTKVKTAIKQIIASLSESQQQTQQQQPFPRAASRSTVIFDQSSALPKLSLPTFSGQQDEWESFKQRFCSLVRDN</sequence>
<comment type="caution">
    <text evidence="1">The sequence shown here is derived from an EMBL/GenBank/DDBJ whole genome shotgun (WGS) entry which is preliminary data.</text>
</comment>
<keyword evidence="2" id="KW-1185">Reference proteome</keyword>
<protein>
    <submittedName>
        <fullName evidence="1">Uncharacterized protein</fullName>
    </submittedName>
</protein>
<accession>A0ABD2W5W6</accession>
<dbReference type="Proteomes" id="UP001627154">
    <property type="component" value="Unassembled WGS sequence"/>
</dbReference>
<evidence type="ECO:0000313" key="2">
    <source>
        <dbReference type="Proteomes" id="UP001627154"/>
    </source>
</evidence>
<name>A0ABD2W5W6_9HYME</name>
<gene>
    <name evidence="1" type="ORF">TKK_016592</name>
</gene>
<dbReference type="AlphaFoldDB" id="A0ABD2W5W6"/>
<dbReference type="EMBL" id="JBJJXI010000134">
    <property type="protein sequence ID" value="KAL3388363.1"/>
    <property type="molecule type" value="Genomic_DNA"/>
</dbReference>
<reference evidence="1 2" key="1">
    <citation type="journal article" date="2024" name="bioRxiv">
        <title>A reference genome for Trichogramma kaykai: A tiny desert-dwelling parasitoid wasp with competing sex-ratio distorters.</title>
        <authorList>
            <person name="Culotta J."/>
            <person name="Lindsey A.R."/>
        </authorList>
    </citation>
    <scope>NUCLEOTIDE SEQUENCE [LARGE SCALE GENOMIC DNA]</scope>
    <source>
        <strain evidence="1 2">KSX58</strain>
    </source>
</reference>
<evidence type="ECO:0000313" key="1">
    <source>
        <dbReference type="EMBL" id="KAL3388363.1"/>
    </source>
</evidence>
<organism evidence="1 2">
    <name type="scientific">Trichogramma kaykai</name>
    <dbReference type="NCBI Taxonomy" id="54128"/>
    <lineage>
        <taxon>Eukaryota</taxon>
        <taxon>Metazoa</taxon>
        <taxon>Ecdysozoa</taxon>
        <taxon>Arthropoda</taxon>
        <taxon>Hexapoda</taxon>
        <taxon>Insecta</taxon>
        <taxon>Pterygota</taxon>
        <taxon>Neoptera</taxon>
        <taxon>Endopterygota</taxon>
        <taxon>Hymenoptera</taxon>
        <taxon>Apocrita</taxon>
        <taxon>Proctotrupomorpha</taxon>
        <taxon>Chalcidoidea</taxon>
        <taxon>Trichogrammatidae</taxon>
        <taxon>Trichogramma</taxon>
    </lineage>
</organism>